<evidence type="ECO:0000256" key="5">
    <source>
        <dbReference type="ARBA" id="ARBA00022927"/>
    </source>
</evidence>
<dbReference type="OrthoDB" id="166921at2"/>
<evidence type="ECO:0000256" key="6">
    <source>
        <dbReference type="ARBA" id="ARBA00022989"/>
    </source>
</evidence>
<comment type="subunit">
    <text evidence="9">Forms a complex with TatC.</text>
</comment>
<comment type="function">
    <text evidence="9">Part of the twin-arginine translocation (Tat) system that transports large folded proteins containing a characteristic twin-arginine motif in their signal peptide across membranes. TatA could form the protein-conducting channel of the Tat system.</text>
</comment>
<feature type="region of interest" description="Disordered" evidence="10">
    <location>
        <begin position="43"/>
        <end position="67"/>
    </location>
</feature>
<dbReference type="Proteomes" id="UP000053370">
    <property type="component" value="Unassembled WGS sequence"/>
</dbReference>
<sequence length="67" mass="7400">MWRPGIAEILIVLVIVILLFGPGRIAKISKELGSSINAFKEGLSGEKKDDQEEKAKTDQDSDQKSEK</sequence>
<comment type="similarity">
    <text evidence="9">Belongs to the TatA/E family.</text>
</comment>
<evidence type="ECO:0000256" key="8">
    <source>
        <dbReference type="ARBA" id="ARBA00023136"/>
    </source>
</evidence>
<evidence type="ECO:0000256" key="10">
    <source>
        <dbReference type="SAM" id="MobiDB-lite"/>
    </source>
</evidence>
<keyword evidence="6 9" id="KW-1133">Transmembrane helix</keyword>
<dbReference type="Gene3D" id="1.20.5.3310">
    <property type="match status" value="1"/>
</dbReference>
<dbReference type="InterPro" id="IPR003369">
    <property type="entry name" value="TatA/B/E"/>
</dbReference>
<name>A0A0K8PB46_9CHLR</name>
<dbReference type="RefSeq" id="WP_062278693.1">
    <property type="nucleotide sequence ID" value="NZ_DF968180.1"/>
</dbReference>
<keyword evidence="2 9" id="KW-0813">Transport</keyword>
<accession>A0A0K8PB46</accession>
<dbReference type="GO" id="GO:0043953">
    <property type="term" value="P:protein transport by the Tat complex"/>
    <property type="evidence" value="ECO:0007669"/>
    <property type="project" value="UniProtKB-UniRule"/>
</dbReference>
<keyword evidence="7 9" id="KW-0811">Translocation</keyword>
<dbReference type="AlphaFoldDB" id="A0A0K8PB46"/>
<dbReference type="Pfam" id="PF02416">
    <property type="entry name" value="TatA_B_E"/>
    <property type="match status" value="1"/>
</dbReference>
<dbReference type="EMBL" id="DF968180">
    <property type="protein sequence ID" value="GAP39887.1"/>
    <property type="molecule type" value="Genomic_DNA"/>
</dbReference>
<evidence type="ECO:0000313" key="12">
    <source>
        <dbReference type="Proteomes" id="UP000053370"/>
    </source>
</evidence>
<dbReference type="PANTHER" id="PTHR42982">
    <property type="entry name" value="SEC-INDEPENDENT PROTEIN TRANSLOCASE PROTEIN TATA"/>
    <property type="match status" value="1"/>
</dbReference>
<keyword evidence="8 9" id="KW-0472">Membrane</keyword>
<evidence type="ECO:0000256" key="3">
    <source>
        <dbReference type="ARBA" id="ARBA00022475"/>
    </source>
</evidence>
<evidence type="ECO:0000256" key="4">
    <source>
        <dbReference type="ARBA" id="ARBA00022692"/>
    </source>
</evidence>
<reference evidence="11" key="1">
    <citation type="journal article" date="2015" name="Genome Announc.">
        <title>Draft Genome Sequence of Anaerolineae Strain TC1, a Novel Isolate from a Methanogenic Wastewater Treatment System.</title>
        <authorList>
            <person name="Matsuura N."/>
            <person name="Tourlousse D.M."/>
            <person name="Sun L."/>
            <person name="Toyonaga M."/>
            <person name="Kuroda K."/>
            <person name="Ohashi A."/>
            <person name="Cruz R."/>
            <person name="Yamaguchi T."/>
            <person name="Sekiguchi Y."/>
        </authorList>
    </citation>
    <scope>NUCLEOTIDE SEQUENCE [LARGE SCALE GENOMIC DNA]</scope>
    <source>
        <strain evidence="11">TC1</strain>
    </source>
</reference>
<gene>
    <name evidence="9" type="primary">tatA</name>
    <name evidence="11" type="ORF">ATC1_12424</name>
</gene>
<dbReference type="GO" id="GO:0008320">
    <property type="term" value="F:protein transmembrane transporter activity"/>
    <property type="evidence" value="ECO:0007669"/>
    <property type="project" value="UniProtKB-UniRule"/>
</dbReference>
<keyword evidence="4 9" id="KW-0812">Transmembrane</keyword>
<proteinExistence type="inferred from homology"/>
<evidence type="ECO:0000313" key="11">
    <source>
        <dbReference type="EMBL" id="GAP39887.1"/>
    </source>
</evidence>
<dbReference type="InterPro" id="IPR006312">
    <property type="entry name" value="TatA/E"/>
</dbReference>
<protein>
    <recommendedName>
        <fullName evidence="9">Sec-independent protein translocase protein TatA</fullName>
    </recommendedName>
</protein>
<keyword evidence="3 9" id="KW-1003">Cell membrane</keyword>
<dbReference type="HAMAP" id="MF_00236">
    <property type="entry name" value="TatA_E"/>
    <property type="match status" value="1"/>
</dbReference>
<evidence type="ECO:0000256" key="1">
    <source>
        <dbReference type="ARBA" id="ARBA00004162"/>
    </source>
</evidence>
<keyword evidence="12" id="KW-1185">Reference proteome</keyword>
<feature type="transmembrane region" description="Helical" evidence="9">
    <location>
        <begin position="6"/>
        <end position="26"/>
    </location>
</feature>
<evidence type="ECO:0000256" key="9">
    <source>
        <dbReference type="HAMAP-Rule" id="MF_00236"/>
    </source>
</evidence>
<keyword evidence="5 9" id="KW-0653">Protein transport</keyword>
<dbReference type="GO" id="GO:0033281">
    <property type="term" value="C:TAT protein transport complex"/>
    <property type="evidence" value="ECO:0007669"/>
    <property type="project" value="UniProtKB-UniRule"/>
</dbReference>
<evidence type="ECO:0000256" key="2">
    <source>
        <dbReference type="ARBA" id="ARBA00022448"/>
    </source>
</evidence>
<evidence type="ECO:0000256" key="7">
    <source>
        <dbReference type="ARBA" id="ARBA00023010"/>
    </source>
</evidence>
<dbReference type="STRING" id="1678840.ATC1_12424"/>
<organism evidence="11">
    <name type="scientific">Flexilinea flocculi</name>
    <dbReference type="NCBI Taxonomy" id="1678840"/>
    <lineage>
        <taxon>Bacteria</taxon>
        <taxon>Bacillati</taxon>
        <taxon>Chloroflexota</taxon>
        <taxon>Anaerolineae</taxon>
        <taxon>Anaerolineales</taxon>
        <taxon>Anaerolineaceae</taxon>
        <taxon>Flexilinea</taxon>
    </lineage>
</organism>
<comment type="subcellular location">
    <subcellularLocation>
        <location evidence="1 9">Cell membrane</location>
        <topology evidence="1 9">Single-pass membrane protein</topology>
    </subcellularLocation>
</comment>
<dbReference type="PANTHER" id="PTHR42982:SF1">
    <property type="entry name" value="SEC-INDEPENDENT PROTEIN TRANSLOCASE PROTEIN TATA"/>
    <property type="match status" value="1"/>
</dbReference>